<dbReference type="Proteomes" id="UP000192923">
    <property type="component" value="Unassembled WGS sequence"/>
</dbReference>
<evidence type="ECO:0000313" key="3">
    <source>
        <dbReference type="Proteomes" id="UP000192923"/>
    </source>
</evidence>
<dbReference type="InterPro" id="IPR037293">
    <property type="entry name" value="Gal_Oxidase_central_sf"/>
</dbReference>
<dbReference type="RefSeq" id="WP_085215481.1">
    <property type="nucleotide sequence ID" value="NZ_FXAM01000001.1"/>
</dbReference>
<dbReference type="PANTHER" id="PTHR32208">
    <property type="entry name" value="SECRETED PROTEIN-RELATED"/>
    <property type="match status" value="1"/>
</dbReference>
<dbReference type="SUPFAM" id="SSF81296">
    <property type="entry name" value="E set domains"/>
    <property type="match status" value="1"/>
</dbReference>
<dbReference type="CDD" id="cd02851">
    <property type="entry name" value="E_set_GO_C"/>
    <property type="match status" value="1"/>
</dbReference>
<feature type="domain" description="Galactose oxidase-like Early set" evidence="1">
    <location>
        <begin position="430"/>
        <end position="517"/>
    </location>
</feature>
<dbReference type="OrthoDB" id="8673369at2"/>
<dbReference type="InterPro" id="IPR015202">
    <property type="entry name" value="GO-like_E_set"/>
</dbReference>
<dbReference type="STRING" id="1760988.SAMN02949497_4020"/>
<keyword evidence="3" id="KW-1185">Reference proteome</keyword>
<accession>A0A1Y6D8R6</accession>
<dbReference type="Pfam" id="PF09118">
    <property type="entry name" value="GO-like_E_set"/>
    <property type="match status" value="1"/>
</dbReference>
<sequence length="519" mass="54702">MQIKKQSRTVLAAALASVGVLGGGAEVRAASSAVLPFNGGPDAYRKGAFGPLMDWPLIPIHVVLQPDGRVLSFGTDLNGTHQPELAYDVWEPALGTGSTAHLTLDSKTPAATNVFCAGQALVPITGQTLVAAGTVNMSAVTKGIPSADTNLFDYRSNQMVKEPPMALKRWYPSLVSLAGGGLIVMGGKMDTADTTIYGEIPEVYEAGKGWRVLSTAASVEAYGARNWYYPRAWQAPNGKVFIQTNFGAAYDLDPTGTGTVTKLPKSGLADLASTLPSAMFAPGKILFLQEKQASAMLDINGAVPVASASGKLSQMRYHGNATLLADGQVVVTGGSSVPNSLSGAAYAVETWNPATGLWTLGAVAAKARLYHSTALLLPDATVLVGGGGAPGPLTNLNAEIYYPPYLFATDGSGELARRPLVLGGPSTMVWNHGYPLRMANFKAARGVKRVTLVRAGADTHNWNNEQRFFDLAFHWNGTDEKLRVFTPANAHIAPPGYYLLFVFNPFGVPSVGRVVKIGP</sequence>
<reference evidence="2 3" key="1">
    <citation type="submission" date="2016-12" db="EMBL/GenBank/DDBJ databases">
        <authorList>
            <person name="Song W.-J."/>
            <person name="Kurnit D.M."/>
        </authorList>
    </citation>
    <scope>NUCLEOTIDE SEQUENCE [LARGE SCALE GENOMIC DNA]</scope>
    <source>
        <strain evidence="2 3">175</strain>
    </source>
</reference>
<proteinExistence type="predicted"/>
<dbReference type="InterPro" id="IPR011043">
    <property type="entry name" value="Gal_Oxase/kelch_b-propeller"/>
</dbReference>
<dbReference type="InterPro" id="IPR014756">
    <property type="entry name" value="Ig_E-set"/>
</dbReference>
<organism evidence="2 3">
    <name type="scientific">Methylomagnum ishizawai</name>
    <dbReference type="NCBI Taxonomy" id="1760988"/>
    <lineage>
        <taxon>Bacteria</taxon>
        <taxon>Pseudomonadati</taxon>
        <taxon>Pseudomonadota</taxon>
        <taxon>Gammaproteobacteria</taxon>
        <taxon>Methylococcales</taxon>
        <taxon>Methylococcaceae</taxon>
        <taxon>Methylomagnum</taxon>
    </lineage>
</organism>
<evidence type="ECO:0000259" key="1">
    <source>
        <dbReference type="Pfam" id="PF09118"/>
    </source>
</evidence>
<protein>
    <recommendedName>
        <fullName evidence="1">Galactose oxidase-like Early set domain-containing protein</fullName>
    </recommendedName>
</protein>
<name>A0A1Y6D8R6_9GAMM</name>
<dbReference type="Gene3D" id="2.60.40.10">
    <property type="entry name" value="Immunoglobulins"/>
    <property type="match status" value="1"/>
</dbReference>
<evidence type="ECO:0000313" key="2">
    <source>
        <dbReference type="EMBL" id="SMF96614.1"/>
    </source>
</evidence>
<dbReference type="PANTHER" id="PTHR32208:SF21">
    <property type="entry name" value="LOW QUALITY PROTEIN: ALDEHYDE OXIDASE GLOX-LIKE"/>
    <property type="match status" value="1"/>
</dbReference>
<dbReference type="Gene3D" id="2.130.10.80">
    <property type="entry name" value="Galactose oxidase/kelch, beta-propeller"/>
    <property type="match status" value="1"/>
</dbReference>
<dbReference type="EMBL" id="FXAM01000001">
    <property type="protein sequence ID" value="SMF96614.1"/>
    <property type="molecule type" value="Genomic_DNA"/>
</dbReference>
<dbReference type="AlphaFoldDB" id="A0A1Y6D8R6"/>
<dbReference type="InterPro" id="IPR013783">
    <property type="entry name" value="Ig-like_fold"/>
</dbReference>
<dbReference type="SUPFAM" id="SSF50965">
    <property type="entry name" value="Galactose oxidase, central domain"/>
    <property type="match status" value="1"/>
</dbReference>
<gene>
    <name evidence="2" type="ORF">SAMN02949497_4020</name>
</gene>